<sequence>MHAQTRTTQFDDNPLAKVPAEIAEQLRPYFDVTIDEMVAKIQSNVAEYARPRNSDYLRVTRTAVEQALDAFISRIGDPRPEYSELHEKFREIGAGEAHEGRSLDNLQTAMRVASVVAWRRITAMAEPAALSRHYIELLAEGAFLFLEEIAAAAMEGYGQAQAKAAGEMRRRRGRLINLLLENGPPSMDAIAEVARVAQWRPPATIAAVVLGGHSEGIATPRLPADVLADFNRLDPCLIVPDPDGPGRVEALARALRGWEAAMGPTVELTEATVSLERARDTLALIRAGIITGEGVTRWNDHLMPLLLFTDEALLEAMAQARLAPLEQLRPALRDRMAETLLAWLQSGYNANEVALRLHVHPQTVRYRLRRLEELFGDQLRDPDHRFELELVLRVRSLKATAGGGREAAGLERARR</sequence>
<keyword evidence="4" id="KW-1185">Reference proteome</keyword>
<dbReference type="InterPro" id="IPR042070">
    <property type="entry name" value="PucR_C-HTH_sf"/>
</dbReference>
<dbReference type="Gene3D" id="1.10.10.2840">
    <property type="entry name" value="PucR C-terminal helix-turn-helix domain"/>
    <property type="match status" value="1"/>
</dbReference>
<dbReference type="RefSeq" id="WP_344976611.1">
    <property type="nucleotide sequence ID" value="NZ_BAABDD010000041.1"/>
</dbReference>
<evidence type="ECO:0000313" key="4">
    <source>
        <dbReference type="Proteomes" id="UP001500908"/>
    </source>
</evidence>
<evidence type="ECO:0000313" key="3">
    <source>
        <dbReference type="EMBL" id="GAA3764229.1"/>
    </source>
</evidence>
<feature type="domain" description="PucR C-terminal helix-turn-helix" evidence="1">
    <location>
        <begin position="337"/>
        <end position="394"/>
    </location>
</feature>
<gene>
    <name evidence="3" type="ORF">GCM10022402_46830</name>
</gene>
<organism evidence="3 4">
    <name type="scientific">Salinactinospora qingdaonensis</name>
    <dbReference type="NCBI Taxonomy" id="702744"/>
    <lineage>
        <taxon>Bacteria</taxon>
        <taxon>Bacillati</taxon>
        <taxon>Actinomycetota</taxon>
        <taxon>Actinomycetes</taxon>
        <taxon>Streptosporangiales</taxon>
        <taxon>Nocardiopsidaceae</taxon>
        <taxon>Salinactinospora</taxon>
    </lineage>
</organism>
<dbReference type="Pfam" id="PF25906">
    <property type="entry name" value="PucR-like_N"/>
    <property type="match status" value="1"/>
</dbReference>
<dbReference type="Proteomes" id="UP001500908">
    <property type="component" value="Unassembled WGS sequence"/>
</dbReference>
<proteinExistence type="predicted"/>
<name>A0ABP7GGY1_9ACTN</name>
<dbReference type="InterPro" id="IPR025736">
    <property type="entry name" value="PucR_C-HTH_dom"/>
</dbReference>
<reference evidence="4" key="1">
    <citation type="journal article" date="2019" name="Int. J. Syst. Evol. Microbiol.">
        <title>The Global Catalogue of Microorganisms (GCM) 10K type strain sequencing project: providing services to taxonomists for standard genome sequencing and annotation.</title>
        <authorList>
            <consortium name="The Broad Institute Genomics Platform"/>
            <consortium name="The Broad Institute Genome Sequencing Center for Infectious Disease"/>
            <person name="Wu L."/>
            <person name="Ma J."/>
        </authorList>
    </citation>
    <scope>NUCLEOTIDE SEQUENCE [LARGE SCALE GENOMIC DNA]</scope>
    <source>
        <strain evidence="4">JCM 17137</strain>
    </source>
</reference>
<comment type="caution">
    <text evidence="3">The sequence shown here is derived from an EMBL/GenBank/DDBJ whole genome shotgun (WGS) entry which is preliminary data.</text>
</comment>
<feature type="domain" description="PucR-like N-terminal" evidence="2">
    <location>
        <begin position="16"/>
        <end position="180"/>
    </location>
</feature>
<dbReference type="PANTHER" id="PTHR33744:SF1">
    <property type="entry name" value="DNA-BINDING TRANSCRIPTIONAL ACTIVATOR ADER"/>
    <property type="match status" value="1"/>
</dbReference>
<dbReference type="PANTHER" id="PTHR33744">
    <property type="entry name" value="CARBOHYDRATE DIACID REGULATOR"/>
    <property type="match status" value="1"/>
</dbReference>
<dbReference type="InterPro" id="IPR051448">
    <property type="entry name" value="CdaR-like_regulators"/>
</dbReference>
<accession>A0ABP7GGY1</accession>
<evidence type="ECO:0000259" key="2">
    <source>
        <dbReference type="Pfam" id="PF25906"/>
    </source>
</evidence>
<protein>
    <submittedName>
        <fullName evidence="3">PucR family transcriptional regulator</fullName>
    </submittedName>
</protein>
<dbReference type="EMBL" id="BAABDD010000041">
    <property type="protein sequence ID" value="GAA3764229.1"/>
    <property type="molecule type" value="Genomic_DNA"/>
</dbReference>
<dbReference type="Pfam" id="PF13556">
    <property type="entry name" value="HTH_30"/>
    <property type="match status" value="1"/>
</dbReference>
<dbReference type="InterPro" id="IPR058663">
    <property type="entry name" value="PucR-like_N"/>
</dbReference>
<evidence type="ECO:0000259" key="1">
    <source>
        <dbReference type="Pfam" id="PF13556"/>
    </source>
</evidence>